<organism evidence="2 3">
    <name type="scientific">Symbiodinium microadriaticum</name>
    <name type="common">Dinoflagellate</name>
    <name type="synonym">Zooxanthella microadriatica</name>
    <dbReference type="NCBI Taxonomy" id="2951"/>
    <lineage>
        <taxon>Eukaryota</taxon>
        <taxon>Sar</taxon>
        <taxon>Alveolata</taxon>
        <taxon>Dinophyceae</taxon>
        <taxon>Suessiales</taxon>
        <taxon>Symbiodiniaceae</taxon>
        <taxon>Symbiodinium</taxon>
    </lineage>
</organism>
<gene>
    <name evidence="2" type="ORF">AK812_SmicGene7164</name>
</gene>
<evidence type="ECO:0000313" key="3">
    <source>
        <dbReference type="Proteomes" id="UP000186817"/>
    </source>
</evidence>
<evidence type="ECO:0000256" key="1">
    <source>
        <dbReference type="SAM" id="MobiDB-lite"/>
    </source>
</evidence>
<comment type="caution">
    <text evidence="2">The sequence shown here is derived from an EMBL/GenBank/DDBJ whole genome shotgun (WGS) entry which is preliminary data.</text>
</comment>
<feature type="region of interest" description="Disordered" evidence="1">
    <location>
        <begin position="832"/>
        <end position="853"/>
    </location>
</feature>
<accession>A0A1Q9EPD2</accession>
<evidence type="ECO:0008006" key="4">
    <source>
        <dbReference type="Google" id="ProtNLM"/>
    </source>
</evidence>
<proteinExistence type="predicted"/>
<evidence type="ECO:0000313" key="2">
    <source>
        <dbReference type="EMBL" id="OLQ09238.1"/>
    </source>
</evidence>
<protein>
    <recommendedName>
        <fullName evidence="4">Reverse transcriptase domain-containing protein</fullName>
    </recommendedName>
</protein>
<dbReference type="OrthoDB" id="412396at2759"/>
<keyword evidence="3" id="KW-1185">Reference proteome</keyword>
<name>A0A1Q9EPD2_SYMMI</name>
<reference evidence="2 3" key="1">
    <citation type="submission" date="2016-02" db="EMBL/GenBank/DDBJ databases">
        <title>Genome analysis of coral dinoflagellate symbionts highlights evolutionary adaptations to a symbiotic lifestyle.</title>
        <authorList>
            <person name="Aranda M."/>
            <person name="Li Y."/>
            <person name="Liew Y.J."/>
            <person name="Baumgarten S."/>
            <person name="Simakov O."/>
            <person name="Wilson M."/>
            <person name="Piel J."/>
            <person name="Ashoor H."/>
            <person name="Bougouffa S."/>
            <person name="Bajic V.B."/>
            <person name="Ryu T."/>
            <person name="Ravasi T."/>
            <person name="Bayer T."/>
            <person name="Micklem G."/>
            <person name="Kim H."/>
            <person name="Bhak J."/>
            <person name="Lajeunesse T.C."/>
            <person name="Voolstra C.R."/>
        </authorList>
    </citation>
    <scope>NUCLEOTIDE SEQUENCE [LARGE SCALE GENOMIC DNA]</scope>
    <source>
        <strain evidence="2 3">CCMP2467</strain>
    </source>
</reference>
<dbReference type="AlphaFoldDB" id="A0A1Q9EPD2"/>
<sequence length="866" mass="95176">MADEDIKDTWKEHFRVLEGGTDTDPTALLQACRQRQKDFEGPLGTRRLALIVCRLCSAVVSVGGRSGCSASFGSLCSRAVLAVARQRGLSSALIFIDLSSAYYAVIRETLLGKDLSARPVEDIAAALGMSCEDLHELRRLIDDEAILPQQHASALLQEVARDFHQQTWFVMAGDSRMVATFRGTRPGGTLADVLFSLLFGQALRRRRQESLKGAIPTVEWSGERSPFPSTPAHDAVPCSISDVVYADDLCIPVVCSQANQLRSVTTSVASDTFDALAPHALRVNFGPTKTAAIAVPVGTGARAARQELFCSLKGRVPVWAESRGMQWLDLVAKYRHLGSIVSHDGSLTAEVHHRLCMARVAFREGKRKLFSCKAVPLRKRATLFRSYVLSTLLSGVGGWPLLGSREWGTFSSGVTGLYRQLLGLRAAGRWDFTVANIFTLTGLPSPMSLLQAERLRFLGQLLRHAPDELWALLGHFEQYQSALRTASDWLLSAVAGTCDLGPIESHWDRWALLLSQPGKWRGLIKRAEAWHAEVATVRAAYDEVIPRCMDGWGRDHLPPVQPEICRALHLDLMGLQQASDQDIFDLVVAHIAPLPTLRCTLELWRDSLSPGNMRDAAEDVLLVLAPEHLCSQVAGKNADGDTRCHDDFQPSLYRPVPRFPPPAAQVMLLGGSYHSWLSDWGFLQCAVCEPSLDELSAAWNTGVRCLGISVDFPPPPCDPGLLLDFEPRPLRHHRTCCAWTRQLLRVFCCLYRTATLGRPARLRIPAKPASFEPIATWVRQSIAVSEAWILFAIHVNLRLSVLSLVISSSCCCPERAFCRSAAGRQSANIDQDLPFDSNASEGRGSTLASEPSERAKLALAKLPSIP</sequence>
<dbReference type="PANTHER" id="PTHR47027:SF20">
    <property type="entry name" value="REVERSE TRANSCRIPTASE-LIKE PROTEIN WITH RNA-DIRECTED DNA POLYMERASE DOMAIN"/>
    <property type="match status" value="1"/>
</dbReference>
<dbReference type="Proteomes" id="UP000186817">
    <property type="component" value="Unassembled WGS sequence"/>
</dbReference>
<dbReference type="PANTHER" id="PTHR47027">
    <property type="entry name" value="REVERSE TRANSCRIPTASE DOMAIN-CONTAINING PROTEIN"/>
    <property type="match status" value="1"/>
</dbReference>
<dbReference type="EMBL" id="LSRX01000101">
    <property type="protein sequence ID" value="OLQ09238.1"/>
    <property type="molecule type" value="Genomic_DNA"/>
</dbReference>